<dbReference type="Gene3D" id="2.70.40.10">
    <property type="match status" value="1"/>
</dbReference>
<dbReference type="SUPFAM" id="SSF51283">
    <property type="entry name" value="dUTPase-like"/>
    <property type="match status" value="1"/>
</dbReference>
<dbReference type="GO" id="GO:0006229">
    <property type="term" value="P:dUTP biosynthetic process"/>
    <property type="evidence" value="ECO:0007669"/>
    <property type="project" value="InterPro"/>
</dbReference>
<accession>A0A1F5EVV9</accession>
<protein>
    <submittedName>
        <fullName evidence="3">Uncharacterized protein</fullName>
    </submittedName>
</protein>
<dbReference type="Pfam" id="PF22769">
    <property type="entry name" value="DCD"/>
    <property type="match status" value="1"/>
</dbReference>
<dbReference type="EMBL" id="MFAF01000151">
    <property type="protein sequence ID" value="OGD71426.1"/>
    <property type="molecule type" value="Genomic_DNA"/>
</dbReference>
<evidence type="ECO:0000313" key="4">
    <source>
        <dbReference type="Proteomes" id="UP000177187"/>
    </source>
</evidence>
<dbReference type="InterPro" id="IPR011962">
    <property type="entry name" value="dCTP_deaminase"/>
</dbReference>
<keyword evidence="1" id="KW-0378">Hydrolase</keyword>
<comment type="caution">
    <text evidence="3">The sequence shown here is derived from an EMBL/GenBank/DDBJ whole genome shotgun (WGS) entry which is preliminary data.</text>
</comment>
<dbReference type="GO" id="GO:0008829">
    <property type="term" value="F:dCTP deaminase activity"/>
    <property type="evidence" value="ECO:0007669"/>
    <property type="project" value="InterPro"/>
</dbReference>
<dbReference type="AlphaFoldDB" id="A0A1F5EVV9"/>
<dbReference type="NCBIfam" id="NF002598">
    <property type="entry name" value="PRK02253.1"/>
    <property type="match status" value="1"/>
</dbReference>
<name>A0A1F5EVV9_9BACT</name>
<gene>
    <name evidence="3" type="ORF">A2Y64_07190</name>
</gene>
<evidence type="ECO:0000313" key="3">
    <source>
        <dbReference type="EMBL" id="OGD71426.1"/>
    </source>
</evidence>
<reference evidence="3 4" key="1">
    <citation type="journal article" date="2016" name="Nat. Commun.">
        <title>Thousands of microbial genomes shed light on interconnected biogeochemical processes in an aquifer system.</title>
        <authorList>
            <person name="Anantharaman K."/>
            <person name="Brown C.T."/>
            <person name="Hug L.A."/>
            <person name="Sharon I."/>
            <person name="Castelle C.J."/>
            <person name="Probst A.J."/>
            <person name="Thomas B.C."/>
            <person name="Singh A."/>
            <person name="Wilkins M.J."/>
            <person name="Karaoz U."/>
            <person name="Brodie E.L."/>
            <person name="Williams K.H."/>
            <person name="Hubbard S.S."/>
            <person name="Banfield J.F."/>
        </authorList>
    </citation>
    <scope>NUCLEOTIDE SEQUENCE [LARGE SCALE GENOMIC DNA]</scope>
</reference>
<dbReference type="InterPro" id="IPR036157">
    <property type="entry name" value="dUTPase-like_sf"/>
</dbReference>
<evidence type="ECO:0000256" key="2">
    <source>
        <dbReference type="ARBA" id="ARBA00023080"/>
    </source>
</evidence>
<organism evidence="3 4">
    <name type="scientific">Candidatus Coatesbacteria bacterium RBG_13_66_14</name>
    <dbReference type="NCBI Taxonomy" id="1817816"/>
    <lineage>
        <taxon>Bacteria</taxon>
        <taxon>Candidatus Coatesiibacteriota</taxon>
    </lineage>
</organism>
<evidence type="ECO:0000256" key="1">
    <source>
        <dbReference type="ARBA" id="ARBA00022801"/>
    </source>
</evidence>
<sequence>MTGEELASLLAGSPPLVEGLSEPRVQVTPNGVDLTAAEVAWFSDDLPGRLDFDNSGRRLPESEVIPWREGRLVLPPGAYLVRYTEKVNLPRDVLALGRPRSSLLRCGAHLGSAVWDAGYSGRGQGLLAVFNPAGLELAERARVLQLLFFRLKGETAGYRGGYQGEGD</sequence>
<dbReference type="Proteomes" id="UP000177187">
    <property type="component" value="Unassembled WGS sequence"/>
</dbReference>
<dbReference type="PANTHER" id="PTHR42680">
    <property type="entry name" value="DCTP DEAMINASE"/>
    <property type="match status" value="1"/>
</dbReference>
<dbReference type="InterPro" id="IPR033704">
    <property type="entry name" value="dUTPase_trimeric"/>
</dbReference>
<dbReference type="PANTHER" id="PTHR42680:SF1">
    <property type="entry name" value="DEOXYURIDINE 5'-TRIPHOSPHATE NUCLEOTIDOHYDROLASE"/>
    <property type="match status" value="1"/>
</dbReference>
<keyword evidence="2" id="KW-0546">Nucleotide metabolism</keyword>
<dbReference type="STRING" id="1817816.A2Y64_07190"/>
<proteinExistence type="predicted"/>
<dbReference type="CDD" id="cd07557">
    <property type="entry name" value="trimeric_dUTPase"/>
    <property type="match status" value="1"/>
</dbReference>